<keyword evidence="13" id="KW-1185">Reference proteome</keyword>
<evidence type="ECO:0000256" key="10">
    <source>
        <dbReference type="SAM" id="Phobius"/>
    </source>
</evidence>
<dbReference type="PANTHER" id="PTHR45630">
    <property type="entry name" value="CATION-TRANSPORTING ATPASE-RELATED"/>
    <property type="match status" value="1"/>
</dbReference>
<dbReference type="GO" id="GO:0016020">
    <property type="term" value="C:membrane"/>
    <property type="evidence" value="ECO:0007669"/>
    <property type="project" value="UniProtKB-SubCell"/>
</dbReference>
<dbReference type="EMBL" id="JAKCXM010002801">
    <property type="protein sequence ID" value="KAJ0389973.1"/>
    <property type="molecule type" value="Genomic_DNA"/>
</dbReference>
<dbReference type="AlphaFoldDB" id="A0AAD5L579"/>
<feature type="domain" description="P-type ATPase A" evidence="11">
    <location>
        <begin position="2"/>
        <end position="86"/>
    </location>
</feature>
<accession>A0AAD5L579</accession>
<feature type="transmembrane region" description="Helical" evidence="10">
    <location>
        <begin position="135"/>
        <end position="157"/>
    </location>
</feature>
<dbReference type="InterPro" id="IPR059000">
    <property type="entry name" value="ATPase_P-type_domA"/>
</dbReference>
<dbReference type="Pfam" id="PF00122">
    <property type="entry name" value="E1-E2_ATPase"/>
    <property type="match status" value="1"/>
</dbReference>
<keyword evidence="5" id="KW-0067">ATP-binding</keyword>
<evidence type="ECO:0000256" key="3">
    <source>
        <dbReference type="ARBA" id="ARBA00022723"/>
    </source>
</evidence>
<evidence type="ECO:0000256" key="2">
    <source>
        <dbReference type="ARBA" id="ARBA00022692"/>
    </source>
</evidence>
<dbReference type="InterPro" id="IPR006544">
    <property type="entry name" value="P-type_TPase_V"/>
</dbReference>
<keyword evidence="7" id="KW-1278">Translocase</keyword>
<dbReference type="Gene3D" id="2.70.150.10">
    <property type="entry name" value="Calcium-transporting ATPase, cytoplasmic transduction domain A"/>
    <property type="match status" value="1"/>
</dbReference>
<dbReference type="SUPFAM" id="SSF81665">
    <property type="entry name" value="Calcium ATPase, transmembrane domain M"/>
    <property type="match status" value="1"/>
</dbReference>
<dbReference type="PANTHER" id="PTHR45630:SF11">
    <property type="entry name" value="CATION-TRANSPORTING P-TYPE ATPASE N-TERMINAL DOMAIN-CONTAINING PROTEIN"/>
    <property type="match status" value="1"/>
</dbReference>
<dbReference type="PROSITE" id="PS00154">
    <property type="entry name" value="ATPASE_E1_E2"/>
    <property type="match status" value="1"/>
</dbReference>
<keyword evidence="9 10" id="KW-0472">Membrane</keyword>
<gene>
    <name evidence="12" type="ORF">P43SY_011227</name>
</gene>
<evidence type="ECO:0000259" key="11">
    <source>
        <dbReference type="Pfam" id="PF00122"/>
    </source>
</evidence>
<evidence type="ECO:0000256" key="6">
    <source>
        <dbReference type="ARBA" id="ARBA00022842"/>
    </source>
</evidence>
<evidence type="ECO:0000313" key="12">
    <source>
        <dbReference type="EMBL" id="KAJ0389973.1"/>
    </source>
</evidence>
<evidence type="ECO:0000256" key="4">
    <source>
        <dbReference type="ARBA" id="ARBA00022741"/>
    </source>
</evidence>
<proteinExistence type="predicted"/>
<evidence type="ECO:0000256" key="7">
    <source>
        <dbReference type="ARBA" id="ARBA00022967"/>
    </source>
</evidence>
<dbReference type="GO" id="GO:0019829">
    <property type="term" value="F:ATPase-coupled monoatomic cation transmembrane transporter activity"/>
    <property type="evidence" value="ECO:0007669"/>
    <property type="project" value="TreeGrafter"/>
</dbReference>
<dbReference type="SUPFAM" id="SSF81653">
    <property type="entry name" value="Calcium ATPase, transduction domain A"/>
    <property type="match status" value="1"/>
</dbReference>
<reference evidence="12" key="1">
    <citation type="submission" date="2021-12" db="EMBL/GenBank/DDBJ databases">
        <title>Prjna785345.</title>
        <authorList>
            <person name="Rujirawat T."/>
            <person name="Krajaejun T."/>
        </authorList>
    </citation>
    <scope>NUCLEOTIDE SEQUENCE</scope>
    <source>
        <strain evidence="12">Pi057C3</strain>
    </source>
</reference>
<dbReference type="InterPro" id="IPR018303">
    <property type="entry name" value="ATPase_P-typ_P_site"/>
</dbReference>
<comment type="subcellular location">
    <subcellularLocation>
        <location evidence="1">Membrane</location>
        <topology evidence="1">Multi-pass membrane protein</topology>
    </subcellularLocation>
</comment>
<evidence type="ECO:0000256" key="1">
    <source>
        <dbReference type="ARBA" id="ARBA00004141"/>
    </source>
</evidence>
<sequence>MVIVKGSALCDESALTGESMPVQKFPIPRQSHDLYDPDDASGKKHTLFAGSKTLATGTLRAERNDETLALVTFTGAHTVRGQLIQSILYPSIVRIKYEEHLKACILFLFVYGVIAAYIAMKLLMDNAGLSNTLYAFVYGMFMLSAVLSPLIPVVITVGQVNASRRLQERGVFCLNPQRVPLSGKVRVFAFDKTGTITKEGLDFRGLHWRRVMQWGISTRS</sequence>
<feature type="transmembrane region" description="Helical" evidence="10">
    <location>
        <begin position="103"/>
        <end position="123"/>
    </location>
</feature>
<protein>
    <recommendedName>
        <fullName evidence="11">P-type ATPase A domain-containing protein</fullName>
    </recommendedName>
</protein>
<dbReference type="GO" id="GO:0005524">
    <property type="term" value="F:ATP binding"/>
    <property type="evidence" value="ECO:0007669"/>
    <property type="project" value="UniProtKB-KW"/>
</dbReference>
<evidence type="ECO:0000256" key="9">
    <source>
        <dbReference type="ARBA" id="ARBA00023136"/>
    </source>
</evidence>
<name>A0AAD5L579_PYTIN</name>
<evidence type="ECO:0000256" key="5">
    <source>
        <dbReference type="ARBA" id="ARBA00022840"/>
    </source>
</evidence>
<dbReference type="GO" id="GO:0046872">
    <property type="term" value="F:metal ion binding"/>
    <property type="evidence" value="ECO:0007669"/>
    <property type="project" value="UniProtKB-KW"/>
</dbReference>
<comment type="caution">
    <text evidence="12">The sequence shown here is derived from an EMBL/GenBank/DDBJ whole genome shotgun (WGS) entry which is preliminary data.</text>
</comment>
<keyword evidence="4" id="KW-0547">Nucleotide-binding</keyword>
<dbReference type="GO" id="GO:0140358">
    <property type="term" value="F:P-type transmembrane transporter activity"/>
    <property type="evidence" value="ECO:0007669"/>
    <property type="project" value="InterPro"/>
</dbReference>
<dbReference type="InterPro" id="IPR023298">
    <property type="entry name" value="ATPase_P-typ_TM_dom_sf"/>
</dbReference>
<keyword evidence="8 10" id="KW-1133">Transmembrane helix</keyword>
<evidence type="ECO:0000313" key="13">
    <source>
        <dbReference type="Proteomes" id="UP001209570"/>
    </source>
</evidence>
<keyword evidence="3" id="KW-0479">Metal-binding</keyword>
<keyword evidence="2 10" id="KW-0812">Transmembrane</keyword>
<keyword evidence="6" id="KW-0460">Magnesium</keyword>
<dbReference type="Proteomes" id="UP001209570">
    <property type="component" value="Unassembled WGS sequence"/>
</dbReference>
<evidence type="ECO:0000256" key="8">
    <source>
        <dbReference type="ARBA" id="ARBA00022989"/>
    </source>
</evidence>
<dbReference type="InterPro" id="IPR008250">
    <property type="entry name" value="ATPase_P-typ_transduc_dom_A_sf"/>
</dbReference>
<organism evidence="12 13">
    <name type="scientific">Pythium insidiosum</name>
    <name type="common">Pythiosis disease agent</name>
    <dbReference type="NCBI Taxonomy" id="114742"/>
    <lineage>
        <taxon>Eukaryota</taxon>
        <taxon>Sar</taxon>
        <taxon>Stramenopiles</taxon>
        <taxon>Oomycota</taxon>
        <taxon>Peronosporomycetes</taxon>
        <taxon>Pythiales</taxon>
        <taxon>Pythiaceae</taxon>
        <taxon>Pythium</taxon>
    </lineage>
</organism>
<dbReference type="PRINTS" id="PR00119">
    <property type="entry name" value="CATATPASE"/>
</dbReference>